<dbReference type="Gene3D" id="3.40.190.10">
    <property type="entry name" value="Periplasmic binding protein-like II"/>
    <property type="match status" value="2"/>
</dbReference>
<dbReference type="InterPro" id="IPR050490">
    <property type="entry name" value="Bact_solute-bd_prot1"/>
</dbReference>
<dbReference type="SUPFAM" id="SSF53850">
    <property type="entry name" value="Periplasmic binding protein-like II"/>
    <property type="match status" value="1"/>
</dbReference>
<dbReference type="KEGG" id="bgg:CFK41_14295"/>
<evidence type="ECO:0000313" key="2">
    <source>
        <dbReference type="EMBL" id="ATG55814.1"/>
    </source>
</evidence>
<reference evidence="2 3" key="1">
    <citation type="journal article" date="2014" name="Int. J. Syst. Evol. Microbiol.">
        <title>Brachybacterium ginsengisoli sp. nov., isolated from soil of a ginseng field.</title>
        <authorList>
            <person name="Hoang V.A."/>
            <person name="Kim Y.J."/>
            <person name="Nguyen N.L."/>
            <person name="Yang D.C."/>
        </authorList>
    </citation>
    <scope>NUCLEOTIDE SEQUENCE [LARGE SCALE GENOMIC DNA]</scope>
    <source>
        <strain evidence="2 3">DCY80</strain>
    </source>
</reference>
<keyword evidence="3" id="KW-1185">Reference proteome</keyword>
<name>A0A291H0D5_9MICO</name>
<dbReference type="InterPro" id="IPR006059">
    <property type="entry name" value="SBP"/>
</dbReference>
<organism evidence="2 3">
    <name type="scientific">Brachybacterium ginsengisoli</name>
    <dbReference type="NCBI Taxonomy" id="1331682"/>
    <lineage>
        <taxon>Bacteria</taxon>
        <taxon>Bacillati</taxon>
        <taxon>Actinomycetota</taxon>
        <taxon>Actinomycetes</taxon>
        <taxon>Micrococcales</taxon>
        <taxon>Dermabacteraceae</taxon>
        <taxon>Brachybacterium</taxon>
    </lineage>
</organism>
<dbReference type="EMBL" id="CP023564">
    <property type="protein sequence ID" value="ATG55814.1"/>
    <property type="molecule type" value="Genomic_DNA"/>
</dbReference>
<feature type="region of interest" description="Disordered" evidence="1">
    <location>
        <begin position="1"/>
        <end position="24"/>
    </location>
</feature>
<dbReference type="Proteomes" id="UP000217889">
    <property type="component" value="Chromosome"/>
</dbReference>
<dbReference type="OrthoDB" id="7918484at2"/>
<evidence type="ECO:0000256" key="1">
    <source>
        <dbReference type="SAM" id="MobiDB-lite"/>
    </source>
</evidence>
<protein>
    <submittedName>
        <fullName evidence="2">ABC transporter substrate-binding protein</fullName>
    </submittedName>
</protein>
<sequence>MLASTPQFLRSTTNEGSSMHTLHQHPAPSAFRAAPAPLTCRTSPAPGSSGIWLRAAGAGSRPRSQRGFHRRTVLAGGLASSLLLAACGPSAGGASTSNEVSFTFWGPSFYQEFTAEMVEAFHAAKPEVEVALQPSEWDGYWDRLATQVAGGTPPDVINMDGKFIAEYSGRGVLADLESLPGLDLSGIDGADLDAGRVDGVLTGLSTGSNAWVVVVNPALFEKAGVEMPDDTTWTWDDFRDIAQRIADSGVATGVSGGASYADLTIFLRQKGEDLWAADGMGCAAESLAEWYQLYLDLQESGATLGADAAVEDGSVTIEQTAFSTGRSAMSWTWTNQLQSVRDAAGTQDIVMLRPPSFAGSASENGLFKKATMYWSIAKASKNAEKAAALVDFLVSDPGAQKIQLLNRGVPSSAAAIEAMGDALTDTDQEVVEFLTAITPELGSAPAVQPMGTADSQDTFTRLLSDVRFKRVTPAEAAEQTLTEVNGMVTG</sequence>
<proteinExistence type="predicted"/>
<dbReference type="Pfam" id="PF01547">
    <property type="entry name" value="SBP_bac_1"/>
    <property type="match status" value="1"/>
</dbReference>
<feature type="compositionally biased region" description="Polar residues" evidence="1">
    <location>
        <begin position="1"/>
        <end position="21"/>
    </location>
</feature>
<dbReference type="PANTHER" id="PTHR43649:SF11">
    <property type="entry name" value="ABC TRANSPORTER SUBSTRATE-BINDING PROTEIN YESO-RELATED"/>
    <property type="match status" value="1"/>
</dbReference>
<evidence type="ECO:0000313" key="3">
    <source>
        <dbReference type="Proteomes" id="UP000217889"/>
    </source>
</evidence>
<gene>
    <name evidence="2" type="ORF">CFK41_14295</name>
</gene>
<dbReference type="PANTHER" id="PTHR43649">
    <property type="entry name" value="ARABINOSE-BINDING PROTEIN-RELATED"/>
    <property type="match status" value="1"/>
</dbReference>
<dbReference type="AlphaFoldDB" id="A0A291H0D5"/>
<accession>A0A291H0D5</accession>